<organism evidence="10 11">
    <name type="scientific">Bombardia bombarda</name>
    <dbReference type="NCBI Taxonomy" id="252184"/>
    <lineage>
        <taxon>Eukaryota</taxon>
        <taxon>Fungi</taxon>
        <taxon>Dikarya</taxon>
        <taxon>Ascomycota</taxon>
        <taxon>Pezizomycotina</taxon>
        <taxon>Sordariomycetes</taxon>
        <taxon>Sordariomycetidae</taxon>
        <taxon>Sordariales</taxon>
        <taxon>Lasiosphaeriaceae</taxon>
        <taxon>Bombardia</taxon>
    </lineage>
</organism>
<dbReference type="GO" id="GO:0008270">
    <property type="term" value="F:zinc ion binding"/>
    <property type="evidence" value="ECO:0007669"/>
    <property type="project" value="InterPro"/>
</dbReference>
<dbReference type="GO" id="GO:0070006">
    <property type="term" value="F:metalloaminopeptidase activity"/>
    <property type="evidence" value="ECO:0007669"/>
    <property type="project" value="TreeGrafter"/>
</dbReference>
<dbReference type="InterPro" id="IPR023358">
    <property type="entry name" value="Peptidase_M18_dom2"/>
</dbReference>
<dbReference type="SUPFAM" id="SSF53187">
    <property type="entry name" value="Zn-dependent exopeptidases"/>
    <property type="match status" value="1"/>
</dbReference>
<keyword evidence="6 9" id="KW-0378">Hydrolase</keyword>
<sequence>MTRHTPDYLGARSSSLSLRSLALEQSVASLPRRVDPATEGIFKKVNAKELDPGAFTKPYLDFMTENPTVFHAVAYFKEQLGKAGYKELPSRDSWQGKLEPGGKYFVTRNSSSIISFAVGKAYKPGNGVAMIAGHIDALTARLKPTSTKPNKDGYLQLGIAQYAGALNETWWDRDLSIGGRVIVRDAETGKTTVKLAKLDWPIARIPTLAPHFGIGMMGSNNRETQAPPKLVKLIASQLNITDYSTILNWELELFDSQPAALGGLDKEFIFAGRIDDKLCSWAAFMALLHATDADDEGAIKLVALFDDEEIGSLLRQGARGNFLPITIERAVESLLLAASSSSTASKPTFGPGLLGQTFANSFLVSSDVTHAAHPNFSQTNLAAHSPRLNVGVALCVDASAHMTTDSVSMAILDRVAALAGCVNQRHMIRNDSRSGGTVGPMLSSAMGVKAADVGIPQLSMHSIRATTGSLDPGLGLKFYKGFLDNWEKVDGEWVA</sequence>
<keyword evidence="11" id="KW-1185">Reference proteome</keyword>
<comment type="similarity">
    <text evidence="2 9">Belongs to the peptidase M18 family.</text>
</comment>
<dbReference type="InterPro" id="IPR001948">
    <property type="entry name" value="Peptidase_M18"/>
</dbReference>
<evidence type="ECO:0000256" key="6">
    <source>
        <dbReference type="ARBA" id="ARBA00022801"/>
    </source>
</evidence>
<evidence type="ECO:0000256" key="1">
    <source>
        <dbReference type="ARBA" id="ARBA00001947"/>
    </source>
</evidence>
<comment type="caution">
    <text evidence="10">The sequence shown here is derived from an EMBL/GenBank/DDBJ whole genome shotgun (WGS) entry which is preliminary data.</text>
</comment>
<dbReference type="EMBL" id="JAULSR010000006">
    <property type="protein sequence ID" value="KAK0615899.1"/>
    <property type="molecule type" value="Genomic_DNA"/>
</dbReference>
<dbReference type="GO" id="GO:0006508">
    <property type="term" value="P:proteolysis"/>
    <property type="evidence" value="ECO:0007669"/>
    <property type="project" value="UniProtKB-KW"/>
</dbReference>
<keyword evidence="7 9" id="KW-0862">Zinc</keyword>
<dbReference type="PANTHER" id="PTHR28570:SF4">
    <property type="entry name" value="VACUOLAR AMINOPEPTIDASE 1"/>
    <property type="match status" value="1"/>
</dbReference>
<comment type="cofactor">
    <cofactor evidence="1">
        <name>Zn(2+)</name>
        <dbReference type="ChEBI" id="CHEBI:29105"/>
    </cofactor>
</comment>
<dbReference type="Proteomes" id="UP001174934">
    <property type="component" value="Unassembled WGS sequence"/>
</dbReference>
<keyword evidence="8 9" id="KW-0482">Metalloprotease</keyword>
<evidence type="ECO:0000256" key="7">
    <source>
        <dbReference type="ARBA" id="ARBA00022833"/>
    </source>
</evidence>
<dbReference type="PRINTS" id="PR00932">
    <property type="entry name" value="AMINO1PTASE"/>
</dbReference>
<dbReference type="Pfam" id="PF02127">
    <property type="entry name" value="Peptidase_M18"/>
    <property type="match status" value="2"/>
</dbReference>
<accession>A0AA39WIB5</accession>
<protein>
    <submittedName>
        <fullName evidence="10">Uncharacterized protein</fullName>
    </submittedName>
</protein>
<proteinExistence type="inferred from homology"/>
<evidence type="ECO:0000313" key="11">
    <source>
        <dbReference type="Proteomes" id="UP001174934"/>
    </source>
</evidence>
<evidence type="ECO:0000256" key="5">
    <source>
        <dbReference type="ARBA" id="ARBA00022723"/>
    </source>
</evidence>
<evidence type="ECO:0000256" key="9">
    <source>
        <dbReference type="RuleBase" id="RU004386"/>
    </source>
</evidence>
<evidence type="ECO:0000256" key="8">
    <source>
        <dbReference type="ARBA" id="ARBA00023049"/>
    </source>
</evidence>
<name>A0AA39WIB5_9PEZI</name>
<evidence type="ECO:0000313" key="10">
    <source>
        <dbReference type="EMBL" id="KAK0615899.1"/>
    </source>
</evidence>
<dbReference type="SUPFAM" id="SSF101821">
    <property type="entry name" value="Aminopeptidase/glucanase lid domain"/>
    <property type="match status" value="1"/>
</dbReference>
<dbReference type="AlphaFoldDB" id="A0AA39WIB5"/>
<keyword evidence="4 9" id="KW-0645">Protease</keyword>
<reference evidence="10" key="1">
    <citation type="submission" date="2023-06" db="EMBL/GenBank/DDBJ databases">
        <title>Genome-scale phylogeny and comparative genomics of the fungal order Sordariales.</title>
        <authorList>
            <consortium name="Lawrence Berkeley National Laboratory"/>
            <person name="Hensen N."/>
            <person name="Bonometti L."/>
            <person name="Westerberg I."/>
            <person name="Brannstrom I.O."/>
            <person name="Guillou S."/>
            <person name="Cros-Aarteil S."/>
            <person name="Calhoun S."/>
            <person name="Haridas S."/>
            <person name="Kuo A."/>
            <person name="Mondo S."/>
            <person name="Pangilinan J."/>
            <person name="Riley R."/>
            <person name="LaButti K."/>
            <person name="Andreopoulos B."/>
            <person name="Lipzen A."/>
            <person name="Chen C."/>
            <person name="Yanf M."/>
            <person name="Daum C."/>
            <person name="Ng V."/>
            <person name="Clum A."/>
            <person name="Steindorff A."/>
            <person name="Ohm R."/>
            <person name="Martin F."/>
            <person name="Silar P."/>
            <person name="Natvig D."/>
            <person name="Lalanne C."/>
            <person name="Gautier V."/>
            <person name="Ament-velasquez S.L."/>
            <person name="Kruys A."/>
            <person name="Hutchinson M.I."/>
            <person name="Powell A.J."/>
            <person name="Barry K."/>
            <person name="Miller A.N."/>
            <person name="Grigoriev I.V."/>
            <person name="Debuchy R."/>
            <person name="Gladieux P."/>
            <person name="Thoren M.H."/>
            <person name="Johannesson H."/>
        </authorList>
    </citation>
    <scope>NUCLEOTIDE SEQUENCE</scope>
    <source>
        <strain evidence="10">SMH3391-2</strain>
    </source>
</reference>
<keyword evidence="3 9" id="KW-0031">Aminopeptidase</keyword>
<evidence type="ECO:0000256" key="4">
    <source>
        <dbReference type="ARBA" id="ARBA00022670"/>
    </source>
</evidence>
<dbReference type="PANTHER" id="PTHR28570">
    <property type="entry name" value="ASPARTYL AMINOPEPTIDASE"/>
    <property type="match status" value="1"/>
</dbReference>
<dbReference type="Gene3D" id="3.40.630.10">
    <property type="entry name" value="Zn peptidases"/>
    <property type="match status" value="1"/>
</dbReference>
<dbReference type="CDD" id="cd05658">
    <property type="entry name" value="M18_DAP"/>
    <property type="match status" value="1"/>
</dbReference>
<keyword evidence="5 9" id="KW-0479">Metal-binding</keyword>
<dbReference type="GO" id="GO:0000324">
    <property type="term" value="C:fungal-type vacuole"/>
    <property type="evidence" value="ECO:0007669"/>
    <property type="project" value="TreeGrafter"/>
</dbReference>
<dbReference type="Gene3D" id="2.30.250.10">
    <property type="entry name" value="Aminopeptidase i, Domain 2"/>
    <property type="match status" value="1"/>
</dbReference>
<evidence type="ECO:0000256" key="2">
    <source>
        <dbReference type="ARBA" id="ARBA00008290"/>
    </source>
</evidence>
<evidence type="ECO:0000256" key="3">
    <source>
        <dbReference type="ARBA" id="ARBA00022438"/>
    </source>
</evidence>
<gene>
    <name evidence="10" type="ORF">B0T17DRAFT_539535</name>
</gene>